<accession>A0AAD8M5T7</accession>
<dbReference type="PANTHER" id="PTHR34665">
    <property type="entry name" value="DUF3741 DOMAIN-CONTAINING PROTEIN"/>
    <property type="match status" value="1"/>
</dbReference>
<comment type="caution">
    <text evidence="2">The sequence shown here is derived from an EMBL/GenBank/DDBJ whole genome shotgun (WGS) entry which is preliminary data.</text>
</comment>
<evidence type="ECO:0000313" key="3">
    <source>
        <dbReference type="Proteomes" id="UP001237642"/>
    </source>
</evidence>
<organism evidence="2 3">
    <name type="scientific">Heracleum sosnowskyi</name>
    <dbReference type="NCBI Taxonomy" id="360622"/>
    <lineage>
        <taxon>Eukaryota</taxon>
        <taxon>Viridiplantae</taxon>
        <taxon>Streptophyta</taxon>
        <taxon>Embryophyta</taxon>
        <taxon>Tracheophyta</taxon>
        <taxon>Spermatophyta</taxon>
        <taxon>Magnoliopsida</taxon>
        <taxon>eudicotyledons</taxon>
        <taxon>Gunneridae</taxon>
        <taxon>Pentapetalae</taxon>
        <taxon>asterids</taxon>
        <taxon>campanulids</taxon>
        <taxon>Apiales</taxon>
        <taxon>Apiaceae</taxon>
        <taxon>Apioideae</taxon>
        <taxon>apioid superclade</taxon>
        <taxon>Tordylieae</taxon>
        <taxon>Tordyliinae</taxon>
        <taxon>Heracleum</taxon>
    </lineage>
</organism>
<dbReference type="EMBL" id="JAUIZM010000010">
    <property type="protein sequence ID" value="KAK1361831.1"/>
    <property type="molecule type" value="Genomic_DNA"/>
</dbReference>
<dbReference type="PANTHER" id="PTHR34665:SF4">
    <property type="entry name" value="DUF3741 DOMAIN-CONTAINING PROTEIN"/>
    <property type="match status" value="1"/>
</dbReference>
<keyword evidence="3" id="KW-1185">Reference proteome</keyword>
<gene>
    <name evidence="2" type="ORF">POM88_046305</name>
</gene>
<evidence type="ECO:0000256" key="1">
    <source>
        <dbReference type="SAM" id="MobiDB-lite"/>
    </source>
</evidence>
<dbReference type="AlphaFoldDB" id="A0AAD8M5T7"/>
<sequence length="218" mass="23993">MPFSPINFLIDRRKTKPKSTEDELAVIKAAAWAWYERGSGSEGKPIREFDFTNSRRNPTPSRYKIEAMMNKATNDENSWLKTSTASIISISSCPSYNSSLMDNYEIESISKDLHHYIESCDDDSSARVGHGHGSGGHHGRVSKIEKGEVVSSKVKSKKLSKGGFLSRHAAVCGSLNDVVTGGHRNNIVVGIKGRRQPEKRDPMVNSSNPLPARVPHAS</sequence>
<name>A0AAD8M5T7_9APIA</name>
<dbReference type="Proteomes" id="UP001237642">
    <property type="component" value="Unassembled WGS sequence"/>
</dbReference>
<proteinExistence type="predicted"/>
<protein>
    <submittedName>
        <fullName evidence="2">Tetratricopeptide repeat superfamily protein</fullName>
    </submittedName>
</protein>
<reference evidence="2" key="1">
    <citation type="submission" date="2023-02" db="EMBL/GenBank/DDBJ databases">
        <title>Genome of toxic invasive species Heracleum sosnowskyi carries increased number of genes despite the absence of recent whole-genome duplications.</title>
        <authorList>
            <person name="Schelkunov M."/>
            <person name="Shtratnikova V."/>
            <person name="Makarenko M."/>
            <person name="Klepikova A."/>
            <person name="Omelchenko D."/>
            <person name="Novikova G."/>
            <person name="Obukhova E."/>
            <person name="Bogdanov V."/>
            <person name="Penin A."/>
            <person name="Logacheva M."/>
        </authorList>
    </citation>
    <scope>NUCLEOTIDE SEQUENCE</scope>
    <source>
        <strain evidence="2">Hsosn_3</strain>
        <tissue evidence="2">Leaf</tissue>
    </source>
</reference>
<feature type="region of interest" description="Disordered" evidence="1">
    <location>
        <begin position="39"/>
        <end position="58"/>
    </location>
</feature>
<evidence type="ECO:0000313" key="2">
    <source>
        <dbReference type="EMBL" id="KAK1361831.1"/>
    </source>
</evidence>
<reference evidence="2" key="2">
    <citation type="submission" date="2023-05" db="EMBL/GenBank/DDBJ databases">
        <authorList>
            <person name="Schelkunov M.I."/>
        </authorList>
    </citation>
    <scope>NUCLEOTIDE SEQUENCE</scope>
    <source>
        <strain evidence="2">Hsosn_3</strain>
        <tissue evidence="2">Leaf</tissue>
    </source>
</reference>
<feature type="region of interest" description="Disordered" evidence="1">
    <location>
        <begin position="191"/>
        <end position="218"/>
    </location>
</feature>